<dbReference type="FunFam" id="3.30.505.10:FF:000019">
    <property type="entry name" value="Chimaerin"/>
    <property type="match status" value="1"/>
</dbReference>
<name>A0A183BEU9_9TREM</name>
<dbReference type="PANTHER" id="PTHR46075">
    <property type="entry name" value="CHIMERIN FAMILY MEMBER"/>
    <property type="match status" value="1"/>
</dbReference>
<dbReference type="SUPFAM" id="SSF55550">
    <property type="entry name" value="SH2 domain"/>
    <property type="match status" value="1"/>
</dbReference>
<evidence type="ECO:0000313" key="6">
    <source>
        <dbReference type="WBParaSite" id="ECPE_0001777901-mRNA-1"/>
    </source>
</evidence>
<evidence type="ECO:0000313" key="5">
    <source>
        <dbReference type="Proteomes" id="UP000272942"/>
    </source>
</evidence>
<gene>
    <name evidence="4" type="ORF">ECPE_LOCUS17734</name>
</gene>
<dbReference type="SMART" id="SM00252">
    <property type="entry name" value="SH2"/>
    <property type="match status" value="1"/>
</dbReference>
<dbReference type="EMBL" id="UZAN01071143">
    <property type="protein sequence ID" value="VDP95042.1"/>
    <property type="molecule type" value="Genomic_DNA"/>
</dbReference>
<keyword evidence="5" id="KW-1185">Reference proteome</keyword>
<dbReference type="Pfam" id="PF00017">
    <property type="entry name" value="SH2"/>
    <property type="match status" value="1"/>
</dbReference>
<evidence type="ECO:0000259" key="3">
    <source>
        <dbReference type="PROSITE" id="PS50001"/>
    </source>
</evidence>
<sequence length="176" mass="20560">MSDKIQEFRIWQTKLYNLQREAPKPHVVPCSRTLSGRPPQYGIEYHGSISRQETDKLLENAPDGAYLIRDSQRAAGAYTLVIWFDKNVKNFMLHYDPVSKQHYVGESRFDTIELLVADGLIHFYVETRGADVLQKIADANTYQSTPFYKVSFYRFSQVFREVAYASERSLFTCNRW</sequence>
<dbReference type="InterPro" id="IPR000980">
    <property type="entry name" value="SH2"/>
</dbReference>
<keyword evidence="2" id="KW-0727">SH2 domain</keyword>
<dbReference type="OrthoDB" id="3196451at2759"/>
<dbReference type="PROSITE" id="PS50001">
    <property type="entry name" value="SH2"/>
    <property type="match status" value="1"/>
</dbReference>
<evidence type="ECO:0000313" key="4">
    <source>
        <dbReference type="EMBL" id="VDP95042.1"/>
    </source>
</evidence>
<evidence type="ECO:0000256" key="1">
    <source>
        <dbReference type="ARBA" id="ARBA00022468"/>
    </source>
</evidence>
<dbReference type="Gene3D" id="3.30.505.10">
    <property type="entry name" value="SH2 domain"/>
    <property type="match status" value="1"/>
</dbReference>
<dbReference type="CDD" id="cd10352">
    <property type="entry name" value="SH2_a2chimerin_b2chimerin"/>
    <property type="match status" value="1"/>
</dbReference>
<dbReference type="AlphaFoldDB" id="A0A183BEU9"/>
<dbReference type="WBParaSite" id="ECPE_0001777901-mRNA-1">
    <property type="protein sequence ID" value="ECPE_0001777901-mRNA-1"/>
    <property type="gene ID" value="ECPE_0001777901"/>
</dbReference>
<dbReference type="GO" id="GO:0005096">
    <property type="term" value="F:GTPase activator activity"/>
    <property type="evidence" value="ECO:0007669"/>
    <property type="project" value="UniProtKB-KW"/>
</dbReference>
<keyword evidence="1" id="KW-0343">GTPase activation</keyword>
<dbReference type="InterPro" id="IPR051854">
    <property type="entry name" value="Rho-type_GAP"/>
</dbReference>
<dbReference type="Proteomes" id="UP000272942">
    <property type="component" value="Unassembled WGS sequence"/>
</dbReference>
<feature type="domain" description="SH2" evidence="3">
    <location>
        <begin position="44"/>
        <end position="116"/>
    </location>
</feature>
<organism evidence="6">
    <name type="scientific">Echinostoma caproni</name>
    <dbReference type="NCBI Taxonomy" id="27848"/>
    <lineage>
        <taxon>Eukaryota</taxon>
        <taxon>Metazoa</taxon>
        <taxon>Spiralia</taxon>
        <taxon>Lophotrochozoa</taxon>
        <taxon>Platyhelminthes</taxon>
        <taxon>Trematoda</taxon>
        <taxon>Digenea</taxon>
        <taxon>Plagiorchiida</taxon>
        <taxon>Echinostomata</taxon>
        <taxon>Echinostomatoidea</taxon>
        <taxon>Echinostomatidae</taxon>
        <taxon>Echinostoma</taxon>
    </lineage>
</organism>
<evidence type="ECO:0000256" key="2">
    <source>
        <dbReference type="PROSITE-ProRule" id="PRU00191"/>
    </source>
</evidence>
<dbReference type="InterPro" id="IPR035840">
    <property type="entry name" value="Chimaerin_SH2"/>
</dbReference>
<proteinExistence type="predicted"/>
<protein>
    <submittedName>
        <fullName evidence="6">SH2 domain-containing protein</fullName>
    </submittedName>
</protein>
<dbReference type="PANTHER" id="PTHR46075:SF2">
    <property type="entry name" value="RHO GTPASE ACTIVATING PROTEIN AT 5A, ISOFORM A"/>
    <property type="match status" value="1"/>
</dbReference>
<reference evidence="4 5" key="2">
    <citation type="submission" date="2018-11" db="EMBL/GenBank/DDBJ databases">
        <authorList>
            <consortium name="Pathogen Informatics"/>
        </authorList>
    </citation>
    <scope>NUCLEOTIDE SEQUENCE [LARGE SCALE GENOMIC DNA]</scope>
    <source>
        <strain evidence="4 5">Egypt</strain>
    </source>
</reference>
<accession>A0A183BEU9</accession>
<reference evidence="6" key="1">
    <citation type="submission" date="2016-06" db="UniProtKB">
        <authorList>
            <consortium name="WormBaseParasite"/>
        </authorList>
    </citation>
    <scope>IDENTIFICATION</scope>
</reference>
<dbReference type="InterPro" id="IPR036860">
    <property type="entry name" value="SH2_dom_sf"/>
</dbReference>